<dbReference type="GO" id="GO:0005737">
    <property type="term" value="C:cytoplasm"/>
    <property type="evidence" value="ECO:0007669"/>
    <property type="project" value="TreeGrafter"/>
</dbReference>
<evidence type="ECO:0000259" key="1">
    <source>
        <dbReference type="Pfam" id="PF08550"/>
    </source>
</evidence>
<dbReference type="PANTHER" id="PTHR28014:SF1">
    <property type="entry name" value="NEGATIVE REGULATOR OF RAS-CAMP PATHWAY"/>
    <property type="match status" value="1"/>
</dbReference>
<proteinExistence type="predicted"/>
<dbReference type="InterPro" id="IPR053043">
    <property type="entry name" value="Ras-cAMP_regulatory"/>
</dbReference>
<organism evidence="2 3">
    <name type="scientific">Terfezia boudieri ATCC MYA-4762</name>
    <dbReference type="NCBI Taxonomy" id="1051890"/>
    <lineage>
        <taxon>Eukaryota</taxon>
        <taxon>Fungi</taxon>
        <taxon>Dikarya</taxon>
        <taxon>Ascomycota</taxon>
        <taxon>Pezizomycotina</taxon>
        <taxon>Pezizomycetes</taxon>
        <taxon>Pezizales</taxon>
        <taxon>Pezizaceae</taxon>
        <taxon>Terfezia</taxon>
    </lineage>
</organism>
<dbReference type="Proteomes" id="UP000267821">
    <property type="component" value="Unassembled WGS sequence"/>
</dbReference>
<accession>A0A3N4LBU5</accession>
<dbReference type="AlphaFoldDB" id="A0A3N4LBU5"/>
<keyword evidence="3" id="KW-1185">Reference proteome</keyword>
<dbReference type="Pfam" id="PF08550">
    <property type="entry name" value="GATA_AreA"/>
    <property type="match status" value="1"/>
</dbReference>
<reference evidence="2 3" key="1">
    <citation type="journal article" date="2018" name="Nat. Ecol. Evol.">
        <title>Pezizomycetes genomes reveal the molecular basis of ectomycorrhizal truffle lifestyle.</title>
        <authorList>
            <person name="Murat C."/>
            <person name="Payen T."/>
            <person name="Noel B."/>
            <person name="Kuo A."/>
            <person name="Morin E."/>
            <person name="Chen J."/>
            <person name="Kohler A."/>
            <person name="Krizsan K."/>
            <person name="Balestrini R."/>
            <person name="Da Silva C."/>
            <person name="Montanini B."/>
            <person name="Hainaut M."/>
            <person name="Levati E."/>
            <person name="Barry K.W."/>
            <person name="Belfiori B."/>
            <person name="Cichocki N."/>
            <person name="Clum A."/>
            <person name="Dockter R.B."/>
            <person name="Fauchery L."/>
            <person name="Guy J."/>
            <person name="Iotti M."/>
            <person name="Le Tacon F."/>
            <person name="Lindquist E.A."/>
            <person name="Lipzen A."/>
            <person name="Malagnac F."/>
            <person name="Mello A."/>
            <person name="Molinier V."/>
            <person name="Miyauchi S."/>
            <person name="Poulain J."/>
            <person name="Riccioni C."/>
            <person name="Rubini A."/>
            <person name="Sitrit Y."/>
            <person name="Splivallo R."/>
            <person name="Traeger S."/>
            <person name="Wang M."/>
            <person name="Zifcakova L."/>
            <person name="Wipf D."/>
            <person name="Zambonelli A."/>
            <person name="Paolocci F."/>
            <person name="Nowrousian M."/>
            <person name="Ottonello S."/>
            <person name="Baldrian P."/>
            <person name="Spatafora J.W."/>
            <person name="Henrissat B."/>
            <person name="Nagy L.G."/>
            <person name="Aury J.M."/>
            <person name="Wincker P."/>
            <person name="Grigoriev I.V."/>
            <person name="Bonfante P."/>
            <person name="Martin F.M."/>
        </authorList>
    </citation>
    <scope>NUCLEOTIDE SEQUENCE [LARGE SCALE GENOMIC DNA]</scope>
    <source>
        <strain evidence="2 3">ATCC MYA-4762</strain>
    </source>
</reference>
<gene>
    <name evidence="2" type="ORF">L211DRAFT_843149</name>
</gene>
<feature type="domain" description="Nitrogen regulatory protein areA GATA-like" evidence="1">
    <location>
        <begin position="25"/>
        <end position="48"/>
    </location>
</feature>
<evidence type="ECO:0000313" key="2">
    <source>
        <dbReference type="EMBL" id="RPB18939.1"/>
    </source>
</evidence>
<dbReference type="EMBL" id="ML121603">
    <property type="protein sequence ID" value="RPB18939.1"/>
    <property type="molecule type" value="Genomic_DNA"/>
</dbReference>
<dbReference type="GO" id="GO:0000122">
    <property type="term" value="P:negative regulation of transcription by RNA polymerase II"/>
    <property type="evidence" value="ECO:0007669"/>
    <property type="project" value="TreeGrafter"/>
</dbReference>
<dbReference type="InParanoid" id="A0A3N4LBU5"/>
<dbReference type="OrthoDB" id="5054775at2759"/>
<dbReference type="InterPro" id="IPR013860">
    <property type="entry name" value="AreA_GATA"/>
</dbReference>
<evidence type="ECO:0000313" key="3">
    <source>
        <dbReference type="Proteomes" id="UP000267821"/>
    </source>
</evidence>
<name>A0A3N4LBU5_9PEZI</name>
<protein>
    <recommendedName>
        <fullName evidence="1">Nitrogen regulatory protein areA GATA-like domain-containing protein</fullName>
    </recommendedName>
</protein>
<sequence>MSSHVLTVSTYDIANSNDNDLSKWWTLFLKCAECLEQGQRLENLSWRLSGRESSRQFMQALEKRITPGHLANLVDGIMTNDSLTHPTTPIQSIPPPLSTQPAVTKENTHSVVHGFSRDHISSWKRSQHSSQQATSSNILIIDFVSTGRSCLHQERCDQDHSESAIEEFEDESHYVEHGDMFQCVEVLTHPALPSRHSLLSTLLDQSSGAATATLQSTLYPPTLCRRTTRRTMMSNELKGYAGHLLKERMQNRGFLENRLPDASSNRFFDSHTVYHAKGW</sequence>
<dbReference type="PANTHER" id="PTHR28014">
    <property type="entry name" value="NEGATIVE REGULATOR OF RAS-CAMP PATHWAY"/>
    <property type="match status" value="1"/>
</dbReference>
<dbReference type="GO" id="GO:0031930">
    <property type="term" value="P:mitochondria-nucleus signaling pathway"/>
    <property type="evidence" value="ECO:0007669"/>
    <property type="project" value="TreeGrafter"/>
</dbReference>
<dbReference type="GO" id="GO:0006808">
    <property type="term" value="P:regulation of nitrogen utilization"/>
    <property type="evidence" value="ECO:0007669"/>
    <property type="project" value="TreeGrafter"/>
</dbReference>